<dbReference type="Proteomes" id="UP001199054">
    <property type="component" value="Unassembled WGS sequence"/>
</dbReference>
<dbReference type="EMBL" id="JAJAUY010000026">
    <property type="protein sequence ID" value="MCB5179668.1"/>
    <property type="molecule type" value="Genomic_DNA"/>
</dbReference>
<evidence type="ECO:0000313" key="1">
    <source>
        <dbReference type="EMBL" id="MCB5179668.1"/>
    </source>
</evidence>
<keyword evidence="2" id="KW-1185">Reference proteome</keyword>
<dbReference type="Pfam" id="PF14431">
    <property type="entry name" value="YwqJ-deaminase"/>
    <property type="match status" value="1"/>
</dbReference>
<gene>
    <name evidence="1" type="ORF">LG632_09760</name>
</gene>
<evidence type="ECO:0008006" key="3">
    <source>
        <dbReference type="Google" id="ProtNLM"/>
    </source>
</evidence>
<proteinExistence type="predicted"/>
<protein>
    <recommendedName>
        <fullName evidence="3">YwqJ-like deaminase</fullName>
    </recommendedName>
</protein>
<reference evidence="1 2" key="1">
    <citation type="submission" date="2021-10" db="EMBL/GenBank/DDBJ databases">
        <title>Streptomyces sp. strain SMC 277, a novel streptomycete isolated from soil.</title>
        <authorList>
            <person name="Chanama M."/>
        </authorList>
    </citation>
    <scope>NUCLEOTIDE SEQUENCE [LARGE SCALE GENOMIC DNA]</scope>
    <source>
        <strain evidence="1 2">SMC 277</strain>
    </source>
</reference>
<sequence>MSDLVPGTAASLLIQGTIISHTNLAGDGEPHLHPAVREFFDALPPALREPFLGYCAESALISDQLYALDEQRGDGGATTLHEAAPHFAGAAIVARKIRPEGDPEHGTEAEICRSCTALIEALGITVVHGS</sequence>
<name>A0ABS8B4X7_9ACTN</name>
<comment type="caution">
    <text evidence="1">The sequence shown here is derived from an EMBL/GenBank/DDBJ whole genome shotgun (WGS) entry which is preliminary data.</text>
</comment>
<dbReference type="InterPro" id="IPR025968">
    <property type="entry name" value="YwqJ_deaminase"/>
</dbReference>
<organism evidence="1 2">
    <name type="scientific">Streptomyces antimicrobicus</name>
    <dbReference type="NCBI Taxonomy" id="2883108"/>
    <lineage>
        <taxon>Bacteria</taxon>
        <taxon>Bacillati</taxon>
        <taxon>Actinomycetota</taxon>
        <taxon>Actinomycetes</taxon>
        <taxon>Kitasatosporales</taxon>
        <taxon>Streptomycetaceae</taxon>
        <taxon>Streptomyces</taxon>
    </lineage>
</organism>
<dbReference type="RefSeq" id="WP_226726507.1">
    <property type="nucleotide sequence ID" value="NZ_JAJAUY010000026.1"/>
</dbReference>
<evidence type="ECO:0000313" key="2">
    <source>
        <dbReference type="Proteomes" id="UP001199054"/>
    </source>
</evidence>
<accession>A0ABS8B4X7</accession>